<dbReference type="PROSITE" id="PS00086">
    <property type="entry name" value="CYTOCHROME_P450"/>
    <property type="match status" value="1"/>
</dbReference>
<sequence>MFLFIIFIGLIVIYLLKDIERPTNFPPGPRWLPLIGNLPELKKLAKSLGGQHLALSELSRIYNTNVLGLKLGSDYVVVVFSYNTVRQVLTREEFEGRPDNFFIRLRCMGIRRGVTCTDGDLWSIQRNFVVRHLRNLGFGKKPMELMVKNEIESVLTTLQQDNIHIGKTLAPVVINILWMLITGNQLSTNHQQLDRLLDLFELRSKAFDMSGGTLTQYPWLRFVAPERSGYNLIQTINKQLDELFMETINEHQRNWNENRDDDLIYSYITEMKQNNCKEIFTYEQLVMVCLDLFIAGTQTTSNTLNFAFLMMILYPEIQEKVHQEIDQFLNGDNLTYSDRHKLPYTEAVLLEVERYCHVVPICGPRRVLRDTILEGYHIPKDTTVLISLYSVHKDQEHWKDPEVFRPDRFLDSTGKLLSPDRLIPFGLGRRRCLGEILAKTCIFMLFVEILRKFKITQKSIDRKPIEKPLPGITLSPQPYRAQFLERHSERIQ</sequence>
<dbReference type="GO" id="GO:0006805">
    <property type="term" value="P:xenobiotic metabolic process"/>
    <property type="evidence" value="ECO:0007669"/>
    <property type="project" value="TreeGrafter"/>
</dbReference>
<keyword evidence="10" id="KW-0732">Signal</keyword>
<dbReference type="FunFam" id="1.10.630.10:FF:000078">
    <property type="entry name" value="Probable cytochrome P450 515A1"/>
    <property type="match status" value="1"/>
</dbReference>
<reference evidence="11" key="1">
    <citation type="submission" date="2016-03" db="EMBL/GenBank/DDBJ databases">
        <authorList>
            <person name="Ploux O."/>
        </authorList>
    </citation>
    <scope>NUCLEOTIDE SEQUENCE</scope>
</reference>
<evidence type="ECO:0000313" key="11">
    <source>
        <dbReference type="EMBL" id="AMR44690.1"/>
    </source>
</evidence>
<keyword evidence="3 8" id="KW-0349">Heme</keyword>
<dbReference type="GO" id="GO:0008395">
    <property type="term" value="F:steroid hydroxylase activity"/>
    <property type="evidence" value="ECO:0007669"/>
    <property type="project" value="TreeGrafter"/>
</dbReference>
<dbReference type="CDD" id="cd20651">
    <property type="entry name" value="CYP15A1-like"/>
    <property type="match status" value="1"/>
</dbReference>
<proteinExistence type="evidence at transcript level"/>
<keyword evidence="4 8" id="KW-0479">Metal-binding</keyword>
<dbReference type="GO" id="GO:0020037">
    <property type="term" value="F:heme binding"/>
    <property type="evidence" value="ECO:0007669"/>
    <property type="project" value="InterPro"/>
</dbReference>
<feature type="binding site" description="axial binding residue" evidence="8">
    <location>
        <position position="432"/>
    </location>
    <ligand>
        <name>heme</name>
        <dbReference type="ChEBI" id="CHEBI:30413"/>
    </ligand>
    <ligandPart>
        <name>Fe</name>
        <dbReference type="ChEBI" id="CHEBI:18248"/>
    </ligandPart>
</feature>
<protein>
    <submittedName>
        <fullName evidence="11">Cytochrome P450 305a1</fullName>
    </submittedName>
</protein>
<keyword evidence="6 8" id="KW-0408">Iron</keyword>
<evidence type="ECO:0000256" key="4">
    <source>
        <dbReference type="ARBA" id="ARBA00022723"/>
    </source>
</evidence>
<keyword evidence="5 9" id="KW-0560">Oxidoreductase</keyword>
<dbReference type="PRINTS" id="PR00385">
    <property type="entry name" value="P450"/>
</dbReference>
<dbReference type="AlphaFoldDB" id="A0A1W5KJU1"/>
<dbReference type="EMBL" id="KU941587">
    <property type="protein sequence ID" value="AMR44690.1"/>
    <property type="molecule type" value="mRNA"/>
</dbReference>
<dbReference type="InterPro" id="IPR002401">
    <property type="entry name" value="Cyt_P450_E_grp-I"/>
</dbReference>
<evidence type="ECO:0000256" key="6">
    <source>
        <dbReference type="ARBA" id="ARBA00023004"/>
    </source>
</evidence>
<dbReference type="GO" id="GO:0016712">
    <property type="term" value="F:oxidoreductase activity, acting on paired donors, with incorporation or reduction of molecular oxygen, reduced flavin or flavoprotein as one donor, and incorporation of one atom of oxygen"/>
    <property type="evidence" value="ECO:0007669"/>
    <property type="project" value="TreeGrafter"/>
</dbReference>
<dbReference type="SUPFAM" id="SSF48264">
    <property type="entry name" value="Cytochrome P450"/>
    <property type="match status" value="1"/>
</dbReference>
<evidence type="ECO:0000256" key="2">
    <source>
        <dbReference type="ARBA" id="ARBA00010617"/>
    </source>
</evidence>
<dbReference type="InterPro" id="IPR017972">
    <property type="entry name" value="Cyt_P450_CS"/>
</dbReference>
<keyword evidence="7 9" id="KW-0503">Monooxygenase</keyword>
<evidence type="ECO:0000256" key="3">
    <source>
        <dbReference type="ARBA" id="ARBA00022617"/>
    </source>
</evidence>
<comment type="cofactor">
    <cofactor evidence="1 8">
        <name>heme</name>
        <dbReference type="ChEBI" id="CHEBI:30413"/>
    </cofactor>
</comment>
<dbReference type="Gene3D" id="1.10.630.10">
    <property type="entry name" value="Cytochrome P450"/>
    <property type="match status" value="1"/>
</dbReference>
<evidence type="ECO:0000256" key="5">
    <source>
        <dbReference type="ARBA" id="ARBA00023002"/>
    </source>
</evidence>
<evidence type="ECO:0000256" key="1">
    <source>
        <dbReference type="ARBA" id="ARBA00001971"/>
    </source>
</evidence>
<evidence type="ECO:0000256" key="8">
    <source>
        <dbReference type="PIRSR" id="PIRSR602401-1"/>
    </source>
</evidence>
<dbReference type="InterPro" id="IPR036396">
    <property type="entry name" value="Cyt_P450_sf"/>
</dbReference>
<dbReference type="Pfam" id="PF00067">
    <property type="entry name" value="p450"/>
    <property type="match status" value="1"/>
</dbReference>
<dbReference type="PANTHER" id="PTHR24300">
    <property type="entry name" value="CYTOCHROME P450 508A4-RELATED"/>
    <property type="match status" value="1"/>
</dbReference>
<organism evidence="11">
    <name type="scientific">Mylabris cichorii</name>
    <name type="common">Blister beetle</name>
    <dbReference type="NCBI Taxonomy" id="580878"/>
    <lineage>
        <taxon>Eukaryota</taxon>
        <taxon>Metazoa</taxon>
        <taxon>Ecdysozoa</taxon>
        <taxon>Arthropoda</taxon>
        <taxon>Hexapoda</taxon>
        <taxon>Insecta</taxon>
        <taxon>Pterygota</taxon>
        <taxon>Neoptera</taxon>
        <taxon>Endopterygota</taxon>
        <taxon>Coleoptera</taxon>
        <taxon>Polyphaga</taxon>
        <taxon>Cucujiformia</taxon>
        <taxon>Meloidae</taxon>
        <taxon>Meloinae</taxon>
        <taxon>Mylabris</taxon>
    </lineage>
</organism>
<dbReference type="GO" id="GO:0006082">
    <property type="term" value="P:organic acid metabolic process"/>
    <property type="evidence" value="ECO:0007669"/>
    <property type="project" value="TreeGrafter"/>
</dbReference>
<accession>A0A1W5KJU1</accession>
<comment type="similarity">
    <text evidence="2 9">Belongs to the cytochrome P450 family.</text>
</comment>
<dbReference type="InterPro" id="IPR001128">
    <property type="entry name" value="Cyt_P450"/>
</dbReference>
<name>A0A1W5KJU1_MYLCI</name>
<feature type="signal peptide" evidence="10">
    <location>
        <begin position="1"/>
        <end position="18"/>
    </location>
</feature>
<dbReference type="PRINTS" id="PR00463">
    <property type="entry name" value="EP450I"/>
</dbReference>
<dbReference type="PANTHER" id="PTHR24300:SF376">
    <property type="entry name" value="CYTOCHROME P450 15A1"/>
    <property type="match status" value="1"/>
</dbReference>
<dbReference type="GO" id="GO:0005506">
    <property type="term" value="F:iron ion binding"/>
    <property type="evidence" value="ECO:0007669"/>
    <property type="project" value="InterPro"/>
</dbReference>
<feature type="chain" id="PRO_5012619413" evidence="10">
    <location>
        <begin position="19"/>
        <end position="492"/>
    </location>
</feature>
<dbReference type="InterPro" id="IPR050182">
    <property type="entry name" value="Cytochrome_P450_fam2"/>
</dbReference>
<dbReference type="GO" id="GO:0005737">
    <property type="term" value="C:cytoplasm"/>
    <property type="evidence" value="ECO:0007669"/>
    <property type="project" value="TreeGrafter"/>
</dbReference>
<evidence type="ECO:0000256" key="9">
    <source>
        <dbReference type="RuleBase" id="RU000461"/>
    </source>
</evidence>
<evidence type="ECO:0000256" key="10">
    <source>
        <dbReference type="SAM" id="SignalP"/>
    </source>
</evidence>
<evidence type="ECO:0000256" key="7">
    <source>
        <dbReference type="ARBA" id="ARBA00023033"/>
    </source>
</evidence>